<gene>
    <name evidence="1" type="ORF">GTK63_00775</name>
</gene>
<proteinExistence type="predicted"/>
<accession>A0A7X4HL98</accession>
<evidence type="ECO:0000313" key="2">
    <source>
        <dbReference type="Proteomes" id="UP000460132"/>
    </source>
</evidence>
<dbReference type="Proteomes" id="UP000460132">
    <property type="component" value="Unassembled WGS sequence"/>
</dbReference>
<dbReference type="RefSeq" id="WP_160810906.1">
    <property type="nucleotide sequence ID" value="NZ_WWFF01000001.1"/>
</dbReference>
<evidence type="ECO:0000313" key="1">
    <source>
        <dbReference type="EMBL" id="MYN52874.1"/>
    </source>
</evidence>
<protein>
    <submittedName>
        <fullName evidence="1">Uncharacterized protein</fullName>
    </submittedName>
</protein>
<sequence length="93" mass="11182">MKFWSLVSKLNKVEANSIFRICIIDEHLMNEIMLEKQYAGIIWKKASNTNTRIQNVFYDLLDNGINNERYYSEWYANYPEFFKGQQLIKEVYG</sequence>
<organism evidence="1 2">
    <name type="scientific">Lactobacillus crispatus</name>
    <dbReference type="NCBI Taxonomy" id="47770"/>
    <lineage>
        <taxon>Bacteria</taxon>
        <taxon>Bacillati</taxon>
        <taxon>Bacillota</taxon>
        <taxon>Bacilli</taxon>
        <taxon>Lactobacillales</taxon>
        <taxon>Lactobacillaceae</taxon>
        <taxon>Lactobacillus</taxon>
    </lineage>
</organism>
<name>A0A7X4HL98_9LACO</name>
<comment type="caution">
    <text evidence="1">The sequence shown here is derived from an EMBL/GenBank/DDBJ whole genome shotgun (WGS) entry which is preliminary data.</text>
</comment>
<reference evidence="1 2" key="1">
    <citation type="submission" date="2020-01" db="EMBL/GenBank/DDBJ databases">
        <title>Vaginal microbiome of pregnant Indian women: Insights into the genome of dominants Lactobacillus species.</title>
        <authorList>
            <person name="Das B."/>
            <person name="Mehta O."/>
            <person name="Ghosh T.S."/>
            <person name="Kothidar A."/>
            <person name="Gowtham M.R."/>
            <person name="Mitra R."/>
            <person name="Kshetrapal P."/>
            <person name="Wadhwa N."/>
            <person name="Thiruvengadam R."/>
            <person name="Nair G.B."/>
            <person name="Bhatnagar S."/>
            <person name="Pore S."/>
        </authorList>
    </citation>
    <scope>NUCLEOTIDE SEQUENCE [LARGE SCALE GENOMIC DNA]</scope>
    <source>
        <strain evidence="1 2">Indica2</strain>
    </source>
</reference>
<dbReference type="EMBL" id="WWFF01000001">
    <property type="protein sequence ID" value="MYN52874.1"/>
    <property type="molecule type" value="Genomic_DNA"/>
</dbReference>
<dbReference type="AlphaFoldDB" id="A0A7X4HL98"/>